<dbReference type="SUPFAM" id="SSF56322">
    <property type="entry name" value="ADC synthase"/>
    <property type="match status" value="1"/>
</dbReference>
<dbReference type="InterPro" id="IPR019999">
    <property type="entry name" value="Anth_synth_I-like"/>
</dbReference>
<dbReference type="Gene3D" id="3.60.120.10">
    <property type="entry name" value="Anthranilate synthase"/>
    <property type="match status" value="1"/>
</dbReference>
<proteinExistence type="predicted"/>
<dbReference type="EMBL" id="BAABCJ010000002">
    <property type="protein sequence ID" value="GAA3703747.1"/>
    <property type="molecule type" value="Genomic_DNA"/>
</dbReference>
<dbReference type="Gene3D" id="3.40.50.300">
    <property type="entry name" value="P-loop containing nucleotide triphosphate hydrolases"/>
    <property type="match status" value="1"/>
</dbReference>
<dbReference type="Pfam" id="PF00425">
    <property type="entry name" value="Chorismate_bind"/>
    <property type="match status" value="1"/>
</dbReference>
<dbReference type="InterPro" id="IPR005801">
    <property type="entry name" value="ADC_synthase"/>
</dbReference>
<feature type="region of interest" description="Disordered" evidence="1">
    <location>
        <begin position="421"/>
        <end position="445"/>
    </location>
</feature>
<dbReference type="SUPFAM" id="SSF52540">
    <property type="entry name" value="P-loop containing nucleoside triphosphate hydrolases"/>
    <property type="match status" value="1"/>
</dbReference>
<dbReference type="PANTHER" id="PTHR11236:SF18">
    <property type="entry name" value="AMINODEOXYCHORISMATE SYNTHASE"/>
    <property type="match status" value="1"/>
</dbReference>
<feature type="domain" description="Chorismate-utilising enzyme C-terminal" evidence="2">
    <location>
        <begin position="481"/>
        <end position="743"/>
    </location>
</feature>
<dbReference type="InterPro" id="IPR015890">
    <property type="entry name" value="Chorismate_C"/>
</dbReference>
<dbReference type="InterPro" id="IPR027417">
    <property type="entry name" value="P-loop_NTPase"/>
</dbReference>
<sequence length="758" mass="80780">MTPSPPAGLDGSPSPGPRRTAPTLIAIDGRSGAGKSTLALELVTRLRRHHRVSLFHLEDLYPGWDGLAAAIETFASEILPELSAGRDAPWRAWDWASGCPGEHRLTPAADVVVVEGVGVASAAARPLLDAVVWVDEDDDVRRARALDRDGDTYRPYWEQWAAQEARWLEGDDVRAAADVVVRRSEGESAVESTATALLHLPGLHDLLRSEVVAARSISQRVDEIRLDGPVVAADVFERLGAHRARHAALLESSNPDARDAGARNRFSIIALADDGAASAPDDAGGGPVASDPGWLEQAGNGTTVVEHGAVADGASPPAPRSVVRVGAATARVPGSFTEWLARWWDPAEDGGSRRLTGHGALGYTSSGCNFQLGWTGWLGYELKREVGGSPVAAPLPDALLFRSRRALVIDHHDGRAWTLQEEVPGSPQSQSPLVDSSPGPGSSLDAWTSRVRDALQACSGEAPAQPAPQPSPVFACRDNAAGYQAKVRAAQAEIREGNSYEVCLTTALEARAPGWDPWRAYRQVRWTNPAPFAVYLRAGGVALAGTSPERFLRIDADGWMRAEPIKGTRRRAADPDQDAALRRDLESSPKDRAENVMIVDLLRNDLVRNASPETLSVPRLCAIESYASVHQMVSTIEARLRPAASRAEAVLAAFPPGSMTGAPKISTMRILDRLEDGLPRGLYSGGVGYFADSGACDLSVVIRSLVMTAEDSDDASWRLSLGVGGAVTADSDPADEWDEVRTKAFGVLNALGAPFPDA</sequence>
<protein>
    <recommendedName>
        <fullName evidence="2">Chorismate-utilising enzyme C-terminal domain-containing protein</fullName>
    </recommendedName>
</protein>
<evidence type="ECO:0000259" key="2">
    <source>
        <dbReference type="Pfam" id="PF00425"/>
    </source>
</evidence>
<evidence type="ECO:0000313" key="3">
    <source>
        <dbReference type="EMBL" id="GAA3703747.1"/>
    </source>
</evidence>
<dbReference type="PRINTS" id="PR00095">
    <property type="entry name" value="ANTSNTHASEI"/>
</dbReference>
<dbReference type="CDD" id="cd02019">
    <property type="entry name" value="NK"/>
    <property type="match status" value="1"/>
</dbReference>
<feature type="region of interest" description="Disordered" evidence="1">
    <location>
        <begin position="1"/>
        <end position="22"/>
    </location>
</feature>
<keyword evidence="4" id="KW-1185">Reference proteome</keyword>
<evidence type="ECO:0000313" key="4">
    <source>
        <dbReference type="Proteomes" id="UP001501536"/>
    </source>
</evidence>
<gene>
    <name evidence="3" type="ORF">GCM10022377_16830</name>
</gene>
<name>A0ABP7DIJ3_9MICC</name>
<dbReference type="PANTHER" id="PTHR11236">
    <property type="entry name" value="AMINOBENZOATE/ANTHRANILATE SYNTHASE"/>
    <property type="match status" value="1"/>
</dbReference>
<reference evidence="4" key="1">
    <citation type="journal article" date="2019" name="Int. J. Syst. Evol. Microbiol.">
        <title>The Global Catalogue of Microorganisms (GCM) 10K type strain sequencing project: providing services to taxonomists for standard genome sequencing and annotation.</title>
        <authorList>
            <consortium name="The Broad Institute Genomics Platform"/>
            <consortium name="The Broad Institute Genome Sequencing Center for Infectious Disease"/>
            <person name="Wu L."/>
            <person name="Ma J."/>
        </authorList>
    </citation>
    <scope>NUCLEOTIDE SEQUENCE [LARGE SCALE GENOMIC DNA]</scope>
    <source>
        <strain evidence="4">JCM 16961</strain>
    </source>
</reference>
<dbReference type="RefSeq" id="WP_344882827.1">
    <property type="nucleotide sequence ID" value="NZ_BAABCJ010000002.1"/>
</dbReference>
<dbReference type="Proteomes" id="UP001501536">
    <property type="component" value="Unassembled WGS sequence"/>
</dbReference>
<comment type="caution">
    <text evidence="3">The sequence shown here is derived from an EMBL/GenBank/DDBJ whole genome shotgun (WGS) entry which is preliminary data.</text>
</comment>
<evidence type="ECO:0000256" key="1">
    <source>
        <dbReference type="SAM" id="MobiDB-lite"/>
    </source>
</evidence>
<accession>A0ABP7DIJ3</accession>
<organism evidence="3 4">
    <name type="scientific">Zhihengliuella alba</name>
    <dbReference type="NCBI Taxonomy" id="547018"/>
    <lineage>
        <taxon>Bacteria</taxon>
        <taxon>Bacillati</taxon>
        <taxon>Actinomycetota</taxon>
        <taxon>Actinomycetes</taxon>
        <taxon>Micrococcales</taxon>
        <taxon>Micrococcaceae</taxon>
        <taxon>Zhihengliuella</taxon>
    </lineage>
</organism>